<keyword evidence="1" id="KW-0805">Transcription regulation</keyword>
<organism evidence="5 6">
    <name type="scientific">Limnohabitans planktonicus II-D5</name>
    <dbReference type="NCBI Taxonomy" id="1293045"/>
    <lineage>
        <taxon>Bacteria</taxon>
        <taxon>Pseudomonadati</taxon>
        <taxon>Pseudomonadota</taxon>
        <taxon>Betaproteobacteria</taxon>
        <taxon>Burkholderiales</taxon>
        <taxon>Comamonadaceae</taxon>
        <taxon>Limnohabitans</taxon>
    </lineage>
</organism>
<evidence type="ECO:0000313" key="6">
    <source>
        <dbReference type="Proteomes" id="UP000037507"/>
    </source>
</evidence>
<dbReference type="GO" id="GO:0005829">
    <property type="term" value="C:cytosol"/>
    <property type="evidence" value="ECO:0007669"/>
    <property type="project" value="TreeGrafter"/>
</dbReference>
<accession>A0A2T7UC42</accession>
<dbReference type="InterPro" id="IPR000485">
    <property type="entry name" value="AsnC-type_HTH_dom"/>
</dbReference>
<dbReference type="PROSITE" id="PS50956">
    <property type="entry name" value="HTH_ASNC_2"/>
    <property type="match status" value="1"/>
</dbReference>
<reference evidence="5" key="1">
    <citation type="submission" date="2017-04" db="EMBL/GenBank/DDBJ databases">
        <title>Unexpected and diverse lifestyles within the genus Limnohabitans.</title>
        <authorList>
            <person name="Kasalicky V."/>
            <person name="Mehrshad M."/>
            <person name="Andrei S.-A."/>
            <person name="Salcher M."/>
            <person name="Kratochvilova H."/>
            <person name="Simek K."/>
            <person name="Ghai R."/>
        </authorList>
    </citation>
    <scope>NUCLEOTIDE SEQUENCE [LARGE SCALE GENOMIC DNA]</scope>
    <source>
        <strain evidence="5">II-D5</strain>
    </source>
</reference>
<dbReference type="GO" id="GO:0043200">
    <property type="term" value="P:response to amino acid"/>
    <property type="evidence" value="ECO:0007669"/>
    <property type="project" value="TreeGrafter"/>
</dbReference>
<dbReference type="Pfam" id="PF13412">
    <property type="entry name" value="HTH_24"/>
    <property type="match status" value="1"/>
</dbReference>
<evidence type="ECO:0000313" key="5">
    <source>
        <dbReference type="EMBL" id="PVE42280.1"/>
    </source>
</evidence>
<dbReference type="PANTHER" id="PTHR30154">
    <property type="entry name" value="LEUCINE-RESPONSIVE REGULATORY PROTEIN"/>
    <property type="match status" value="1"/>
</dbReference>
<dbReference type="CDD" id="cd00090">
    <property type="entry name" value="HTH_ARSR"/>
    <property type="match status" value="1"/>
</dbReference>
<dbReference type="SUPFAM" id="SSF54909">
    <property type="entry name" value="Dimeric alpha+beta barrel"/>
    <property type="match status" value="1"/>
</dbReference>
<dbReference type="Gene3D" id="3.30.70.920">
    <property type="match status" value="1"/>
</dbReference>
<dbReference type="InterPro" id="IPR011991">
    <property type="entry name" value="ArsR-like_HTH"/>
</dbReference>
<dbReference type="GO" id="GO:0006355">
    <property type="term" value="P:regulation of DNA-templated transcription"/>
    <property type="evidence" value="ECO:0007669"/>
    <property type="project" value="UniProtKB-ARBA"/>
</dbReference>
<dbReference type="SUPFAM" id="SSF46785">
    <property type="entry name" value="Winged helix' DNA-binding domain"/>
    <property type="match status" value="1"/>
</dbReference>
<keyword evidence="2" id="KW-0238">DNA-binding</keyword>
<dbReference type="PRINTS" id="PR00033">
    <property type="entry name" value="HTHASNC"/>
</dbReference>
<dbReference type="InterPro" id="IPR011008">
    <property type="entry name" value="Dimeric_a/b-barrel"/>
</dbReference>
<evidence type="ECO:0000256" key="3">
    <source>
        <dbReference type="ARBA" id="ARBA00023163"/>
    </source>
</evidence>
<dbReference type="AlphaFoldDB" id="A0A2T7UC42"/>
<dbReference type="InterPro" id="IPR036388">
    <property type="entry name" value="WH-like_DNA-bd_sf"/>
</dbReference>
<dbReference type="OrthoDB" id="8526125at2"/>
<dbReference type="Proteomes" id="UP000037507">
    <property type="component" value="Unassembled WGS sequence"/>
</dbReference>
<name>A0A2T7UC42_9BURK</name>
<dbReference type="SMART" id="SM00344">
    <property type="entry name" value="HTH_ASNC"/>
    <property type="match status" value="1"/>
</dbReference>
<evidence type="ECO:0000256" key="1">
    <source>
        <dbReference type="ARBA" id="ARBA00023015"/>
    </source>
</evidence>
<evidence type="ECO:0000256" key="2">
    <source>
        <dbReference type="ARBA" id="ARBA00023125"/>
    </source>
</evidence>
<keyword evidence="3" id="KW-0804">Transcription</keyword>
<feature type="domain" description="HTH asnC-type" evidence="4">
    <location>
        <begin position="7"/>
        <end position="63"/>
    </location>
</feature>
<dbReference type="EMBL" id="LFYT02000016">
    <property type="protein sequence ID" value="PVE42280.1"/>
    <property type="molecule type" value="Genomic_DNA"/>
</dbReference>
<protein>
    <submittedName>
        <fullName evidence="5">AsnC family transcriptional regulator</fullName>
    </submittedName>
</protein>
<dbReference type="Gene3D" id="1.10.10.10">
    <property type="entry name" value="Winged helix-like DNA-binding domain superfamily/Winged helix DNA-binding domain"/>
    <property type="match status" value="1"/>
</dbReference>
<comment type="caution">
    <text evidence="5">The sequence shown here is derived from an EMBL/GenBank/DDBJ whole genome shotgun (WGS) entry which is preliminary data.</text>
</comment>
<dbReference type="InterPro" id="IPR019888">
    <property type="entry name" value="Tscrpt_reg_AsnC-like"/>
</dbReference>
<dbReference type="Pfam" id="PF01037">
    <property type="entry name" value="AsnC_trans_reg"/>
    <property type="match status" value="1"/>
</dbReference>
<dbReference type="InterPro" id="IPR019885">
    <property type="entry name" value="Tscrpt_reg_HTH_AsnC-type_CS"/>
</dbReference>
<sequence>MKDIYSQKILEALQEDARMTVQQISERVGLSTTPCWKRIKEMEAQGIITGYTVRVDRKKVGLGLMVLAEINVTQHTEKAVAEFIAAVQATPQIVNCYSTTGTADYVLTVMVQDIDVYEHFLMQTLFKLPAVSHVRSSIVLRDIKQEAGLPL</sequence>
<keyword evidence="6" id="KW-1185">Reference proteome</keyword>
<dbReference type="RefSeq" id="WP_053172973.1">
    <property type="nucleotide sequence ID" value="NZ_LFYT02000016.1"/>
</dbReference>
<evidence type="ECO:0000259" key="4">
    <source>
        <dbReference type="PROSITE" id="PS50956"/>
    </source>
</evidence>
<proteinExistence type="predicted"/>
<dbReference type="InterPro" id="IPR019887">
    <property type="entry name" value="Tscrpt_reg_AsnC/Lrp_C"/>
</dbReference>
<dbReference type="STRING" id="1293045.H663_11055"/>
<dbReference type="InterPro" id="IPR036390">
    <property type="entry name" value="WH_DNA-bd_sf"/>
</dbReference>
<dbReference type="PANTHER" id="PTHR30154:SF34">
    <property type="entry name" value="TRANSCRIPTIONAL REGULATOR AZLB"/>
    <property type="match status" value="1"/>
</dbReference>
<dbReference type="PROSITE" id="PS00519">
    <property type="entry name" value="HTH_ASNC_1"/>
    <property type="match status" value="1"/>
</dbReference>
<dbReference type="GO" id="GO:0043565">
    <property type="term" value="F:sequence-specific DNA binding"/>
    <property type="evidence" value="ECO:0007669"/>
    <property type="project" value="InterPro"/>
</dbReference>
<gene>
    <name evidence="5" type="ORF">H663_012970</name>
</gene>